<organism evidence="1 2">
    <name type="scientific">Galemys pyrenaicus</name>
    <name type="common">Iberian desman</name>
    <name type="synonym">Pyrenean desman</name>
    <dbReference type="NCBI Taxonomy" id="202257"/>
    <lineage>
        <taxon>Eukaryota</taxon>
        <taxon>Metazoa</taxon>
        <taxon>Chordata</taxon>
        <taxon>Craniata</taxon>
        <taxon>Vertebrata</taxon>
        <taxon>Euteleostomi</taxon>
        <taxon>Mammalia</taxon>
        <taxon>Eutheria</taxon>
        <taxon>Laurasiatheria</taxon>
        <taxon>Eulipotyphla</taxon>
        <taxon>Talpidae</taxon>
        <taxon>Galemys</taxon>
    </lineage>
</organism>
<gene>
    <name evidence="1" type="ORF">J0S82_002401</name>
</gene>
<sequence length="153" mass="17017">TVYLQKKSNGISIKNLKGSWEKLLPASCVTTPLKIPLMLGILVKLLEPLPFLATSLIEPSLARSRQTFWRPDMFLQDYLEIATHARRGSDESKLCSSVTPPPVNTHGSSCLVSPPTAEILKRWKKKTGLLLERLRSGEILGAMDCSSSQIYCY</sequence>
<dbReference type="Proteomes" id="UP000700334">
    <property type="component" value="Unassembled WGS sequence"/>
</dbReference>
<dbReference type="EMBL" id="JAGFMF010011802">
    <property type="protein sequence ID" value="KAG8512253.1"/>
    <property type="molecule type" value="Genomic_DNA"/>
</dbReference>
<dbReference type="AlphaFoldDB" id="A0A8J6A0R5"/>
<reference evidence="1" key="1">
    <citation type="journal article" date="2021" name="Evol. Appl.">
        <title>The genome of the Pyrenean desman and the effects of bottlenecks and inbreeding on the genomic landscape of an endangered species.</title>
        <authorList>
            <person name="Escoda L."/>
            <person name="Castresana J."/>
        </authorList>
    </citation>
    <scope>NUCLEOTIDE SEQUENCE</scope>
    <source>
        <strain evidence="1">IBE-C5619</strain>
    </source>
</reference>
<evidence type="ECO:0000313" key="1">
    <source>
        <dbReference type="EMBL" id="KAG8512253.1"/>
    </source>
</evidence>
<evidence type="ECO:0000313" key="2">
    <source>
        <dbReference type="Proteomes" id="UP000700334"/>
    </source>
</evidence>
<accession>A0A8J6A0R5</accession>
<name>A0A8J6A0R5_GALPY</name>
<proteinExistence type="predicted"/>
<keyword evidence="2" id="KW-1185">Reference proteome</keyword>
<comment type="caution">
    <text evidence="1">The sequence shown here is derived from an EMBL/GenBank/DDBJ whole genome shotgun (WGS) entry which is preliminary data.</text>
</comment>
<protein>
    <submittedName>
        <fullName evidence="1">Uncharacterized protein</fullName>
    </submittedName>
</protein>
<feature type="non-terminal residue" evidence="1">
    <location>
        <position position="153"/>
    </location>
</feature>